<organism evidence="1 2">
    <name type="scientific">Mesorhizobium opportunistum</name>
    <dbReference type="NCBI Taxonomy" id="593909"/>
    <lineage>
        <taxon>Bacteria</taxon>
        <taxon>Pseudomonadati</taxon>
        <taxon>Pseudomonadota</taxon>
        <taxon>Alphaproteobacteria</taxon>
        <taxon>Hyphomicrobiales</taxon>
        <taxon>Phyllobacteriaceae</taxon>
        <taxon>Mesorhizobium</taxon>
    </lineage>
</organism>
<comment type="caution">
    <text evidence="1">The sequence shown here is derived from an EMBL/GenBank/DDBJ whole genome shotgun (WGS) entry which is preliminary data.</text>
</comment>
<proteinExistence type="predicted"/>
<keyword evidence="2" id="KW-1185">Reference proteome</keyword>
<sequence>MSTIMMPKVVMVPTMLAIMICITSLMPTVLLVAAVPPSWSTACPRS</sequence>
<dbReference type="Proteomes" id="UP001464387">
    <property type="component" value="Unassembled WGS sequence"/>
</dbReference>
<dbReference type="EMBL" id="JAMYPJ010000006">
    <property type="protein sequence ID" value="MER8932506.1"/>
    <property type="molecule type" value="Genomic_DNA"/>
</dbReference>
<name>A0ABV1YBG7_9HYPH</name>
<evidence type="ECO:0000313" key="1">
    <source>
        <dbReference type="EMBL" id="MER8932506.1"/>
    </source>
</evidence>
<gene>
    <name evidence="1" type="ORF">NKI33_05955</name>
</gene>
<protein>
    <submittedName>
        <fullName evidence="1">Uncharacterized protein</fullName>
    </submittedName>
</protein>
<accession>A0ABV1YBG7</accession>
<dbReference type="RefSeq" id="WP_287273282.1">
    <property type="nucleotide sequence ID" value="NZ_JAMYMY010000005.1"/>
</dbReference>
<reference evidence="1 2" key="1">
    <citation type="journal article" date="2024" name="Proc. Natl. Acad. Sci. U.S.A.">
        <title>The evolutionary genomics of adaptation to stress in wild rhizobium bacteria.</title>
        <authorList>
            <person name="Kehlet-Delgado H."/>
            <person name="Montoya A.P."/>
            <person name="Jensen K.T."/>
            <person name="Wendlandt C.E."/>
            <person name="Dexheimer C."/>
            <person name="Roberts M."/>
            <person name="Torres Martinez L."/>
            <person name="Friesen M.L."/>
            <person name="Griffitts J.S."/>
            <person name="Porter S.S."/>
        </authorList>
    </citation>
    <scope>NUCLEOTIDE SEQUENCE [LARGE SCALE GENOMIC DNA]</scope>
    <source>
        <strain evidence="1 2">M0729</strain>
    </source>
</reference>
<evidence type="ECO:0000313" key="2">
    <source>
        <dbReference type="Proteomes" id="UP001464387"/>
    </source>
</evidence>